<keyword evidence="3" id="KW-1185">Reference proteome</keyword>
<accession>A0A1E5Q728</accession>
<evidence type="ECO:0000313" key="2">
    <source>
        <dbReference type="EMBL" id="OEJ66885.1"/>
    </source>
</evidence>
<evidence type="ECO:0000259" key="1">
    <source>
        <dbReference type="Pfam" id="PF00582"/>
    </source>
</evidence>
<dbReference type="RefSeq" id="WP_069958092.1">
    <property type="nucleotide sequence ID" value="NZ_MCGG01000027.1"/>
</dbReference>
<name>A0A1E5Q728_9PROT</name>
<feature type="domain" description="UspA" evidence="1">
    <location>
        <begin position="16"/>
        <end position="151"/>
    </location>
</feature>
<organism evidence="2 3">
    <name type="scientific">Magnetovibrio blakemorei</name>
    <dbReference type="NCBI Taxonomy" id="28181"/>
    <lineage>
        <taxon>Bacteria</taxon>
        <taxon>Pseudomonadati</taxon>
        <taxon>Pseudomonadota</taxon>
        <taxon>Alphaproteobacteria</taxon>
        <taxon>Rhodospirillales</taxon>
        <taxon>Magnetovibrionaceae</taxon>
        <taxon>Magnetovibrio</taxon>
    </lineage>
</organism>
<reference evidence="3" key="1">
    <citation type="submission" date="2016-07" db="EMBL/GenBank/DDBJ databases">
        <authorList>
            <person name="Florea S."/>
            <person name="Webb J.S."/>
            <person name="Jaromczyk J."/>
            <person name="Schardl C.L."/>
        </authorList>
    </citation>
    <scope>NUCLEOTIDE SEQUENCE [LARGE SCALE GENOMIC DNA]</scope>
    <source>
        <strain evidence="3">MV-1</strain>
    </source>
</reference>
<dbReference type="OrthoDB" id="9813682at2"/>
<dbReference type="Pfam" id="PF00582">
    <property type="entry name" value="Usp"/>
    <property type="match status" value="1"/>
</dbReference>
<dbReference type="Gene3D" id="3.40.50.620">
    <property type="entry name" value="HUPs"/>
    <property type="match status" value="1"/>
</dbReference>
<dbReference type="AlphaFoldDB" id="A0A1E5Q728"/>
<dbReference type="SUPFAM" id="SSF52402">
    <property type="entry name" value="Adenine nucleotide alpha hydrolases-like"/>
    <property type="match status" value="1"/>
</dbReference>
<dbReference type="Proteomes" id="UP000095347">
    <property type="component" value="Unassembled WGS sequence"/>
</dbReference>
<dbReference type="EMBL" id="MCGG01000027">
    <property type="protein sequence ID" value="OEJ66885.1"/>
    <property type="molecule type" value="Genomic_DNA"/>
</dbReference>
<dbReference type="InterPro" id="IPR014729">
    <property type="entry name" value="Rossmann-like_a/b/a_fold"/>
</dbReference>
<evidence type="ECO:0000313" key="3">
    <source>
        <dbReference type="Proteomes" id="UP000095347"/>
    </source>
</evidence>
<proteinExistence type="predicted"/>
<protein>
    <submittedName>
        <fullName evidence="2">Universal stress protein</fullName>
    </submittedName>
</protein>
<sequence>MNDAQTANSDKEFVFLCVVDKSPELSRALRFSCQRAKRVGGRVALVHVIQPAEFQHWMAIGDLMEEEAREEAEALLAENSDRVVQATGKTPIVHLLHGDTSEELLKLIDEDKTICLLVLGAATGKDGPGPLVSYFVDKSAGRLHIPVTVVPGNMTDEEIDNIT</sequence>
<comment type="caution">
    <text evidence="2">The sequence shown here is derived from an EMBL/GenBank/DDBJ whole genome shotgun (WGS) entry which is preliminary data.</text>
</comment>
<gene>
    <name evidence="2" type="ORF">BEN30_10830</name>
</gene>
<dbReference type="InterPro" id="IPR006016">
    <property type="entry name" value="UspA"/>
</dbReference>
<dbReference type="STRING" id="28181.BEN30_10830"/>